<accession>A0A8K0JMW8</accession>
<evidence type="ECO:0000256" key="1">
    <source>
        <dbReference type="SAM" id="MobiDB-lite"/>
    </source>
</evidence>
<feature type="compositionally biased region" description="Low complexity" evidence="1">
    <location>
        <begin position="1"/>
        <end position="11"/>
    </location>
</feature>
<feature type="region of interest" description="Disordered" evidence="1">
    <location>
        <begin position="1"/>
        <end position="39"/>
    </location>
</feature>
<feature type="compositionally biased region" description="Basic and acidic residues" evidence="1">
    <location>
        <begin position="147"/>
        <end position="156"/>
    </location>
</feature>
<reference evidence="2" key="1">
    <citation type="submission" date="2020-04" db="EMBL/GenBank/DDBJ databases">
        <title>Analysis of mating type loci in Filobasidium floriforme.</title>
        <authorList>
            <person name="Nowrousian M."/>
        </authorList>
    </citation>
    <scope>NUCLEOTIDE SEQUENCE</scope>
    <source>
        <strain evidence="2">CBS 6242</strain>
    </source>
</reference>
<feature type="compositionally biased region" description="Basic and acidic residues" evidence="1">
    <location>
        <begin position="13"/>
        <end position="23"/>
    </location>
</feature>
<dbReference type="EMBL" id="JABELV010000039">
    <property type="protein sequence ID" value="KAG7562101.1"/>
    <property type="molecule type" value="Genomic_DNA"/>
</dbReference>
<feature type="region of interest" description="Disordered" evidence="1">
    <location>
        <begin position="112"/>
        <end position="156"/>
    </location>
</feature>
<proteinExistence type="predicted"/>
<comment type="caution">
    <text evidence="2">The sequence shown here is derived from an EMBL/GenBank/DDBJ whole genome shotgun (WGS) entry which is preliminary data.</text>
</comment>
<protein>
    <submittedName>
        <fullName evidence="2">Uncharacterized protein</fullName>
    </submittedName>
</protein>
<name>A0A8K0JMW8_9TREE</name>
<dbReference type="AlphaFoldDB" id="A0A8K0JMW8"/>
<keyword evidence="3" id="KW-1185">Reference proteome</keyword>
<feature type="region of interest" description="Disordered" evidence="1">
    <location>
        <begin position="235"/>
        <end position="259"/>
    </location>
</feature>
<gene>
    <name evidence="2" type="ORF">FFLO_02480</name>
</gene>
<evidence type="ECO:0000313" key="2">
    <source>
        <dbReference type="EMBL" id="KAG7562101.1"/>
    </source>
</evidence>
<evidence type="ECO:0000313" key="3">
    <source>
        <dbReference type="Proteomes" id="UP000812966"/>
    </source>
</evidence>
<dbReference type="Proteomes" id="UP000812966">
    <property type="component" value="Unassembled WGS sequence"/>
</dbReference>
<sequence>MPPKASSSKASMPKKEMDAAVKEELDEDNKQSLATAARTEKMPLQKWLGEFTSRGVNMRVAMALASKLYPTNPSQADIIKLTGPKLQAAGIVDKEHKKSVMSAVRSIKISTGSVHGKIQQDAKDSKKRKRALDGENPLLPNDPSSSKGKERASDYDFKENHDIEAIRSKTVKTNRAPCMTAWAYIILEKMGFDRIEALSLASVFTSITSTQHALNLGNVYDEAQTRDAKLELAQLPGQGRDTKRRRVNGEEEEEEAGGNAQPWVGVMRRRLPVIQLNDGTWRGLTKGMAVEPSKAYSYITRNFGETTPYVIGALRMLAQCYTLEELQERGYGMYVSFRPEVQGWGDKAILYCSNIIDMIPPENEVDLALHGTIVPQPSESKDQLVHVKEEDVDEEAMAQVKKEVENDVVEMKGEEGGFEKSREDVFEGFWEAEYDDDF</sequence>
<organism evidence="2 3">
    <name type="scientific">Filobasidium floriforme</name>
    <dbReference type="NCBI Taxonomy" id="5210"/>
    <lineage>
        <taxon>Eukaryota</taxon>
        <taxon>Fungi</taxon>
        <taxon>Dikarya</taxon>
        <taxon>Basidiomycota</taxon>
        <taxon>Agaricomycotina</taxon>
        <taxon>Tremellomycetes</taxon>
        <taxon>Filobasidiales</taxon>
        <taxon>Filobasidiaceae</taxon>
        <taxon>Filobasidium</taxon>
    </lineage>
</organism>